<keyword evidence="1" id="KW-0813">Transport</keyword>
<dbReference type="PROSITE" id="PS50893">
    <property type="entry name" value="ABC_TRANSPORTER_2"/>
    <property type="match status" value="1"/>
</dbReference>
<dbReference type="PANTHER" id="PTHR43023:SF6">
    <property type="entry name" value="INTERMEMBRANE PHOSPHOLIPID TRANSPORT SYSTEM ATP-BINDING PROTEIN MLAF"/>
    <property type="match status" value="1"/>
</dbReference>
<dbReference type="PANTHER" id="PTHR43023">
    <property type="entry name" value="PROTEIN TRIGALACTOSYLDIACYLGLYCEROL 3, CHLOROPLASTIC"/>
    <property type="match status" value="1"/>
</dbReference>
<feature type="domain" description="ABC transporter" evidence="4">
    <location>
        <begin position="6"/>
        <end position="242"/>
    </location>
</feature>
<proteinExistence type="predicted"/>
<name>A0A562RD38_9BACT</name>
<dbReference type="EMBL" id="VLLC01000028">
    <property type="protein sequence ID" value="TWI66938.1"/>
    <property type="molecule type" value="Genomic_DNA"/>
</dbReference>
<evidence type="ECO:0000259" key="4">
    <source>
        <dbReference type="PROSITE" id="PS50893"/>
    </source>
</evidence>
<dbReference type="Proteomes" id="UP000318307">
    <property type="component" value="Unassembled WGS sequence"/>
</dbReference>
<dbReference type="InterPro" id="IPR027417">
    <property type="entry name" value="P-loop_NTPase"/>
</dbReference>
<dbReference type="GO" id="GO:0005524">
    <property type="term" value="F:ATP binding"/>
    <property type="evidence" value="ECO:0007669"/>
    <property type="project" value="UniProtKB-KW"/>
</dbReference>
<evidence type="ECO:0000256" key="2">
    <source>
        <dbReference type="ARBA" id="ARBA00022741"/>
    </source>
</evidence>
<dbReference type="OrthoDB" id="9802264at2"/>
<dbReference type="Pfam" id="PF00005">
    <property type="entry name" value="ABC_tran"/>
    <property type="match status" value="1"/>
</dbReference>
<comment type="caution">
    <text evidence="5">The sequence shown here is derived from an EMBL/GenBank/DDBJ whole genome shotgun (WGS) entry which is preliminary data.</text>
</comment>
<gene>
    <name evidence="5" type="ORF">LZ24_02837</name>
</gene>
<dbReference type="InterPro" id="IPR003593">
    <property type="entry name" value="AAA+_ATPase"/>
</dbReference>
<dbReference type="AlphaFoldDB" id="A0A562RD38"/>
<dbReference type="GO" id="GO:0016887">
    <property type="term" value="F:ATP hydrolysis activity"/>
    <property type="evidence" value="ECO:0007669"/>
    <property type="project" value="InterPro"/>
</dbReference>
<protein>
    <submittedName>
        <fullName evidence="5">Phospholipid/cholesterol/gamma-HCH transport system ATP-binding protein</fullName>
    </submittedName>
</protein>
<dbReference type="RefSeq" id="WP_144686175.1">
    <property type="nucleotide sequence ID" value="NZ_VLLC01000028.1"/>
</dbReference>
<dbReference type="SMART" id="SM00382">
    <property type="entry name" value="AAA"/>
    <property type="match status" value="1"/>
</dbReference>
<dbReference type="SUPFAM" id="SSF52540">
    <property type="entry name" value="P-loop containing nucleoside triphosphate hydrolases"/>
    <property type="match status" value="1"/>
</dbReference>
<sequence>METPLIRLVNVHKRFGNKTVLRGISLDIMEGKTTAIIGKSGEGKSVLLKHIIGLMQPNGGEILYREKPIKEMSREETRVFRNKMSYMFQGCALFDSLNIFENIALPLKEGTQLSPSEIKKMVGERLRQLDLEGTENQYPSQISGGMMKRVAMARALVTNPELVLFDEPTTGLDPIRKNAVHSMIASYQKELGFTALVVSHEIPDIFHIAQNIIMLDEGQIVFSGSSEEIQTCETPVVRQFLRGEAGSMFID</sequence>
<accession>A0A562RD38</accession>
<dbReference type="InterPro" id="IPR017871">
    <property type="entry name" value="ABC_transporter-like_CS"/>
</dbReference>
<evidence type="ECO:0000313" key="5">
    <source>
        <dbReference type="EMBL" id="TWI66938.1"/>
    </source>
</evidence>
<dbReference type="PROSITE" id="PS00211">
    <property type="entry name" value="ABC_TRANSPORTER_1"/>
    <property type="match status" value="1"/>
</dbReference>
<reference evidence="5 6" key="1">
    <citation type="submission" date="2019-07" db="EMBL/GenBank/DDBJ databases">
        <title>Genome sequencing of 100 strains of the haloalkaliphilic chemolithoautotrophic sulfur-oxidizing bacterium Thioalkalivibrio.</title>
        <authorList>
            <person name="Muyzer G."/>
        </authorList>
    </citation>
    <scope>NUCLEOTIDE SEQUENCE [LARGE SCALE GENOMIC DNA]</scope>
    <source>
        <strain evidence="5 6">ASO4-4</strain>
    </source>
</reference>
<organism evidence="5 6">
    <name type="scientific">Desulfobotulus alkaliphilus</name>
    <dbReference type="NCBI Taxonomy" id="622671"/>
    <lineage>
        <taxon>Bacteria</taxon>
        <taxon>Pseudomonadati</taxon>
        <taxon>Thermodesulfobacteriota</taxon>
        <taxon>Desulfobacteria</taxon>
        <taxon>Desulfobacterales</taxon>
        <taxon>Desulfobacteraceae</taxon>
        <taxon>Desulfobotulus</taxon>
    </lineage>
</organism>
<dbReference type="InterPro" id="IPR003439">
    <property type="entry name" value="ABC_transporter-like_ATP-bd"/>
</dbReference>
<evidence type="ECO:0000256" key="1">
    <source>
        <dbReference type="ARBA" id="ARBA00022448"/>
    </source>
</evidence>
<keyword evidence="3 5" id="KW-0067">ATP-binding</keyword>
<evidence type="ECO:0000313" key="6">
    <source>
        <dbReference type="Proteomes" id="UP000318307"/>
    </source>
</evidence>
<keyword evidence="2" id="KW-0547">Nucleotide-binding</keyword>
<dbReference type="Gene3D" id="3.40.50.300">
    <property type="entry name" value="P-loop containing nucleotide triphosphate hydrolases"/>
    <property type="match status" value="1"/>
</dbReference>
<keyword evidence="6" id="KW-1185">Reference proteome</keyword>
<evidence type="ECO:0000256" key="3">
    <source>
        <dbReference type="ARBA" id="ARBA00022840"/>
    </source>
</evidence>